<evidence type="ECO:0000256" key="6">
    <source>
        <dbReference type="ARBA" id="ARBA00023004"/>
    </source>
</evidence>
<evidence type="ECO:0000256" key="9">
    <source>
        <dbReference type="SAM" id="Phobius"/>
    </source>
</evidence>
<reference evidence="11" key="1">
    <citation type="journal article" date="2015" name="BMC Genomics">
        <title>Genomic and transcriptomic analysis of the endophytic fungus Pestalotiopsis fici reveals its lifestyle and high potential for synthesis of natural products.</title>
        <authorList>
            <person name="Wang X."/>
            <person name="Zhang X."/>
            <person name="Liu L."/>
            <person name="Xiang M."/>
            <person name="Wang W."/>
            <person name="Sun X."/>
            <person name="Che Y."/>
            <person name="Guo L."/>
            <person name="Liu G."/>
            <person name="Guo L."/>
            <person name="Wang C."/>
            <person name="Yin W.B."/>
            <person name="Stadler M."/>
            <person name="Zhang X."/>
            <person name="Liu X."/>
        </authorList>
    </citation>
    <scope>NUCLEOTIDE SEQUENCE [LARGE SCALE GENOMIC DNA]</scope>
    <source>
        <strain evidence="11">W106-1 / CGMCC3.15140</strain>
    </source>
</reference>
<dbReference type="InParanoid" id="W3XMD5"/>
<dbReference type="AlphaFoldDB" id="W3XMD5"/>
<dbReference type="GeneID" id="19265966"/>
<protein>
    <submittedName>
        <fullName evidence="10">Uncharacterized protein</fullName>
    </submittedName>
</protein>
<evidence type="ECO:0000313" key="11">
    <source>
        <dbReference type="Proteomes" id="UP000030651"/>
    </source>
</evidence>
<dbReference type="eggNOG" id="KOG0156">
    <property type="taxonomic scope" value="Eukaryota"/>
</dbReference>
<dbReference type="InterPro" id="IPR050121">
    <property type="entry name" value="Cytochrome_P450_monoxygenase"/>
</dbReference>
<sequence length="519" mass="58279">MNLDDGLLQRLVLPIALCGLIACIWTNLHSWYRLRHIPGPSQAALSSFWLAFTSLKGQNNDLWIHLDEKYGQLVRVAPNLVTTSDPKTIRRMASARSTCWKDEWYRRARFEAGIDTLFTLLHPRAHDEYKSKAAAGYSGREAPSIETSINEQIQAAIDLLRHKYLSTSTGGNTGDQVNDQQKSLFRPLDMANFSTYFTLDVITKVAFGEAFGCLQHDADVSGFITELQGFLPFGSFLSYIPSWLYDAISLTLSYTTRLDDSQGVGLLRRIARESVTKRFEQSADAQKDMLGAFMRHGMSFEECRDEATFMIATGSDTTSSVIHYTMLHLMTNPRVYQTLKNTVRQAVLQGSASCPITQKEAMVLPYLRAVIFEGLRMRAPAPGIHARVTSKEGEHICGKFIPPGTGVGTNVSAMLLNPDLFGADAASFRPERFLDAENLGDAAIRLRMERDVELVFGYGRWQCAGKTVAFMELSKIYFELFRHFDFELINPINPIQRTNSYGLWIEEGMMVKVTDAPVI</sequence>
<dbReference type="Gene3D" id="1.10.630.10">
    <property type="entry name" value="Cytochrome P450"/>
    <property type="match status" value="1"/>
</dbReference>
<dbReference type="Pfam" id="PF00067">
    <property type="entry name" value="p450"/>
    <property type="match status" value="1"/>
</dbReference>
<evidence type="ECO:0000256" key="5">
    <source>
        <dbReference type="ARBA" id="ARBA00023002"/>
    </source>
</evidence>
<evidence type="ECO:0000256" key="8">
    <source>
        <dbReference type="PIRSR" id="PIRSR602401-1"/>
    </source>
</evidence>
<dbReference type="RefSeq" id="XP_007827725.1">
    <property type="nucleotide sequence ID" value="XM_007829534.1"/>
</dbReference>
<evidence type="ECO:0000313" key="10">
    <source>
        <dbReference type="EMBL" id="ETS87125.1"/>
    </source>
</evidence>
<comment type="similarity">
    <text evidence="2">Belongs to the cytochrome P450 family.</text>
</comment>
<evidence type="ECO:0000256" key="1">
    <source>
        <dbReference type="ARBA" id="ARBA00001971"/>
    </source>
</evidence>
<dbReference type="SUPFAM" id="SSF48264">
    <property type="entry name" value="Cytochrome P450"/>
    <property type="match status" value="1"/>
</dbReference>
<organism evidence="10 11">
    <name type="scientific">Pestalotiopsis fici (strain W106-1 / CGMCC3.15140)</name>
    <dbReference type="NCBI Taxonomy" id="1229662"/>
    <lineage>
        <taxon>Eukaryota</taxon>
        <taxon>Fungi</taxon>
        <taxon>Dikarya</taxon>
        <taxon>Ascomycota</taxon>
        <taxon>Pezizomycotina</taxon>
        <taxon>Sordariomycetes</taxon>
        <taxon>Xylariomycetidae</taxon>
        <taxon>Amphisphaeriales</taxon>
        <taxon>Sporocadaceae</taxon>
        <taxon>Pestalotiopsis</taxon>
    </lineage>
</organism>
<dbReference type="PANTHER" id="PTHR24305:SF77">
    <property type="entry name" value="CYTOCHROME P450 MONOOXYGENASE"/>
    <property type="match status" value="1"/>
</dbReference>
<dbReference type="CDD" id="cd11060">
    <property type="entry name" value="CYP57A1-like"/>
    <property type="match status" value="1"/>
</dbReference>
<dbReference type="PRINTS" id="PR00463">
    <property type="entry name" value="EP450I"/>
</dbReference>
<dbReference type="EMBL" id="KI912109">
    <property type="protein sequence ID" value="ETS87125.1"/>
    <property type="molecule type" value="Genomic_DNA"/>
</dbReference>
<comment type="cofactor">
    <cofactor evidence="1 8">
        <name>heme</name>
        <dbReference type="ChEBI" id="CHEBI:30413"/>
    </cofactor>
</comment>
<evidence type="ECO:0000256" key="3">
    <source>
        <dbReference type="ARBA" id="ARBA00022617"/>
    </source>
</evidence>
<dbReference type="InterPro" id="IPR036396">
    <property type="entry name" value="Cyt_P450_sf"/>
</dbReference>
<dbReference type="Proteomes" id="UP000030651">
    <property type="component" value="Unassembled WGS sequence"/>
</dbReference>
<keyword evidence="9" id="KW-0812">Transmembrane</keyword>
<dbReference type="OrthoDB" id="1470350at2759"/>
<feature type="binding site" description="axial binding residue" evidence="8">
    <location>
        <position position="463"/>
    </location>
    <ligand>
        <name>heme</name>
        <dbReference type="ChEBI" id="CHEBI:30413"/>
    </ligand>
    <ligandPart>
        <name>Fe</name>
        <dbReference type="ChEBI" id="CHEBI:18248"/>
    </ligandPart>
</feature>
<feature type="transmembrane region" description="Helical" evidence="9">
    <location>
        <begin position="12"/>
        <end position="32"/>
    </location>
</feature>
<dbReference type="InterPro" id="IPR002401">
    <property type="entry name" value="Cyt_P450_E_grp-I"/>
</dbReference>
<keyword evidence="5" id="KW-0560">Oxidoreductase</keyword>
<keyword evidence="7" id="KW-0503">Monooxygenase</keyword>
<keyword evidence="11" id="KW-1185">Reference proteome</keyword>
<dbReference type="GO" id="GO:0005506">
    <property type="term" value="F:iron ion binding"/>
    <property type="evidence" value="ECO:0007669"/>
    <property type="project" value="InterPro"/>
</dbReference>
<keyword evidence="3 8" id="KW-0349">Heme</keyword>
<dbReference type="PRINTS" id="PR00385">
    <property type="entry name" value="P450"/>
</dbReference>
<evidence type="ECO:0000256" key="4">
    <source>
        <dbReference type="ARBA" id="ARBA00022723"/>
    </source>
</evidence>
<evidence type="ECO:0000256" key="7">
    <source>
        <dbReference type="ARBA" id="ARBA00023033"/>
    </source>
</evidence>
<name>W3XMD5_PESFW</name>
<dbReference type="GO" id="GO:0016705">
    <property type="term" value="F:oxidoreductase activity, acting on paired donors, with incorporation or reduction of molecular oxygen"/>
    <property type="evidence" value="ECO:0007669"/>
    <property type="project" value="InterPro"/>
</dbReference>
<evidence type="ECO:0000256" key="2">
    <source>
        <dbReference type="ARBA" id="ARBA00010617"/>
    </source>
</evidence>
<accession>W3XMD5</accession>
<dbReference type="GO" id="GO:0004497">
    <property type="term" value="F:monooxygenase activity"/>
    <property type="evidence" value="ECO:0007669"/>
    <property type="project" value="UniProtKB-KW"/>
</dbReference>
<dbReference type="GO" id="GO:0020037">
    <property type="term" value="F:heme binding"/>
    <property type="evidence" value="ECO:0007669"/>
    <property type="project" value="InterPro"/>
</dbReference>
<dbReference type="HOGENOM" id="CLU_001570_14_0_1"/>
<dbReference type="PANTHER" id="PTHR24305">
    <property type="entry name" value="CYTOCHROME P450"/>
    <property type="match status" value="1"/>
</dbReference>
<keyword evidence="6 8" id="KW-0408">Iron</keyword>
<dbReference type="InterPro" id="IPR001128">
    <property type="entry name" value="Cyt_P450"/>
</dbReference>
<keyword evidence="9" id="KW-1133">Transmembrane helix</keyword>
<keyword evidence="9" id="KW-0472">Membrane</keyword>
<dbReference type="KEGG" id="pfy:PFICI_00953"/>
<proteinExistence type="inferred from homology"/>
<keyword evidence="4 8" id="KW-0479">Metal-binding</keyword>
<gene>
    <name evidence="10" type="ORF">PFICI_00953</name>
</gene>